<dbReference type="SUPFAM" id="SSF53474">
    <property type="entry name" value="alpha/beta-Hydrolases"/>
    <property type="match status" value="1"/>
</dbReference>
<gene>
    <name evidence="2" type="ORF">ILT43_17100</name>
</gene>
<organism evidence="2 3">
    <name type="scientific">Sphingomonas longa</name>
    <dbReference type="NCBI Taxonomy" id="2778730"/>
    <lineage>
        <taxon>Bacteria</taxon>
        <taxon>Pseudomonadati</taxon>
        <taxon>Pseudomonadota</taxon>
        <taxon>Alphaproteobacteria</taxon>
        <taxon>Sphingomonadales</taxon>
        <taxon>Sphingomonadaceae</taxon>
        <taxon>Sphingomonas</taxon>
    </lineage>
</organism>
<evidence type="ECO:0000313" key="3">
    <source>
        <dbReference type="Proteomes" id="UP000763641"/>
    </source>
</evidence>
<proteinExistence type="predicted"/>
<feature type="domain" description="AB hydrolase-1" evidence="1">
    <location>
        <begin position="22"/>
        <end position="274"/>
    </location>
</feature>
<dbReference type="Pfam" id="PF00561">
    <property type="entry name" value="Abhydrolase_1"/>
    <property type="match status" value="1"/>
</dbReference>
<evidence type="ECO:0000313" key="2">
    <source>
        <dbReference type="EMBL" id="MBM6578102.1"/>
    </source>
</evidence>
<evidence type="ECO:0000259" key="1">
    <source>
        <dbReference type="Pfam" id="PF00561"/>
    </source>
</evidence>
<dbReference type="Gene3D" id="3.40.50.1820">
    <property type="entry name" value="alpha/beta hydrolase"/>
    <property type="match status" value="1"/>
</dbReference>
<dbReference type="PANTHER" id="PTHR43433:SF5">
    <property type="entry name" value="AB HYDROLASE-1 DOMAIN-CONTAINING PROTEIN"/>
    <property type="match status" value="1"/>
</dbReference>
<dbReference type="PANTHER" id="PTHR43433">
    <property type="entry name" value="HYDROLASE, ALPHA/BETA FOLD FAMILY PROTEIN"/>
    <property type="match status" value="1"/>
</dbReference>
<dbReference type="Proteomes" id="UP000763641">
    <property type="component" value="Unassembled WGS sequence"/>
</dbReference>
<name>A0ABS2DAY8_9SPHN</name>
<keyword evidence="2" id="KW-0378">Hydrolase</keyword>
<dbReference type="InterPro" id="IPR029058">
    <property type="entry name" value="AB_hydrolase_fold"/>
</dbReference>
<dbReference type="EMBL" id="JAFEMC010000006">
    <property type="protein sequence ID" value="MBM6578102.1"/>
    <property type="molecule type" value="Genomic_DNA"/>
</dbReference>
<reference evidence="2 3" key="1">
    <citation type="submission" date="2020-12" db="EMBL/GenBank/DDBJ databases">
        <title>Sphingomonas sp.</title>
        <authorList>
            <person name="Kim M.K."/>
        </authorList>
    </citation>
    <scope>NUCLEOTIDE SEQUENCE [LARGE SCALE GENOMIC DNA]</scope>
    <source>
        <strain evidence="2 3">BT552</strain>
    </source>
</reference>
<dbReference type="GO" id="GO:0016787">
    <property type="term" value="F:hydrolase activity"/>
    <property type="evidence" value="ECO:0007669"/>
    <property type="project" value="UniProtKB-KW"/>
</dbReference>
<dbReference type="RefSeq" id="WP_204200197.1">
    <property type="nucleotide sequence ID" value="NZ_JAFEMC010000006.1"/>
</dbReference>
<comment type="caution">
    <text evidence="2">The sequence shown here is derived from an EMBL/GenBank/DDBJ whole genome shotgun (WGS) entry which is preliminary data.</text>
</comment>
<dbReference type="InterPro" id="IPR000073">
    <property type="entry name" value="AB_hydrolase_1"/>
</dbReference>
<keyword evidence="3" id="KW-1185">Reference proteome</keyword>
<accession>A0ABS2DAY8</accession>
<sequence>MPTVHVNDVDLYYEEAGDPRGPVVLLVMGLATQLIAWPDPLIAALVDAGYRVVRYDNRDVGLSTRLDGTPALHPLWVLGASRLRMPFPLAYTLRDMAADAVALLDALGVERAHVVGASMGGMIAQHIAAGWRERVESLTTIMSSSGAPGLPPPSPALMRRLVMRWPATPSRDEAVAATIATLALISHPEAARDVEALALQATRAVDRGHYPVGGRRQLAAIIADTGRPVLLTHIVAPTLVIHGAVDPLIPLGHGEDLARRIEGAKLLIVQAMAHDLAPAALPEVTSGLLDHLAGSAPATGSPISARAVR</sequence>
<dbReference type="InterPro" id="IPR050471">
    <property type="entry name" value="AB_hydrolase"/>
</dbReference>
<protein>
    <submittedName>
        <fullName evidence="2">Alpha/beta hydrolase</fullName>
    </submittedName>
</protein>